<proteinExistence type="predicted"/>
<comment type="caution">
    <text evidence="1">The sequence shown here is derived from an EMBL/GenBank/DDBJ whole genome shotgun (WGS) entry which is preliminary data.</text>
</comment>
<sequence>MGACSNARNWQKALELYEDLKSLKLVQTVSVVNALITALCDGDQFQKAMEVLSEMKGLGLCPNSVTYSMLILASEKKDDLETGQMLLSQAKKDGVACACGDLRGLAFLVNLLYILTQAGLKLIINGARIPNIIILLPVEKAKVSSSTREKVINLAGSWLQVLLSPSYDNFETLELISNSYKSRPSSCSIIEKA</sequence>
<evidence type="ECO:0000313" key="1">
    <source>
        <dbReference type="EMBL" id="KAI4299903.1"/>
    </source>
</evidence>
<dbReference type="Proteomes" id="UP000828941">
    <property type="component" value="Chromosome 13"/>
</dbReference>
<dbReference type="EMBL" id="CM039438">
    <property type="protein sequence ID" value="KAI4299903.1"/>
    <property type="molecule type" value="Genomic_DNA"/>
</dbReference>
<reference evidence="1 2" key="1">
    <citation type="journal article" date="2022" name="DNA Res.">
        <title>Chromosomal-level genome assembly of the orchid tree Bauhinia variegata (Leguminosae; Cercidoideae) supports the allotetraploid origin hypothesis of Bauhinia.</title>
        <authorList>
            <person name="Zhong Y."/>
            <person name="Chen Y."/>
            <person name="Zheng D."/>
            <person name="Pang J."/>
            <person name="Liu Y."/>
            <person name="Luo S."/>
            <person name="Meng S."/>
            <person name="Qian L."/>
            <person name="Wei D."/>
            <person name="Dai S."/>
            <person name="Zhou R."/>
        </authorList>
    </citation>
    <scope>NUCLEOTIDE SEQUENCE [LARGE SCALE GENOMIC DNA]</scope>
    <source>
        <strain evidence="1">BV-YZ2020</strain>
    </source>
</reference>
<keyword evidence="2" id="KW-1185">Reference proteome</keyword>
<evidence type="ECO:0000313" key="2">
    <source>
        <dbReference type="Proteomes" id="UP000828941"/>
    </source>
</evidence>
<protein>
    <submittedName>
        <fullName evidence="1">Uncharacterized protein</fullName>
    </submittedName>
</protein>
<organism evidence="1 2">
    <name type="scientific">Bauhinia variegata</name>
    <name type="common">Purple orchid tree</name>
    <name type="synonym">Phanera variegata</name>
    <dbReference type="NCBI Taxonomy" id="167791"/>
    <lineage>
        <taxon>Eukaryota</taxon>
        <taxon>Viridiplantae</taxon>
        <taxon>Streptophyta</taxon>
        <taxon>Embryophyta</taxon>
        <taxon>Tracheophyta</taxon>
        <taxon>Spermatophyta</taxon>
        <taxon>Magnoliopsida</taxon>
        <taxon>eudicotyledons</taxon>
        <taxon>Gunneridae</taxon>
        <taxon>Pentapetalae</taxon>
        <taxon>rosids</taxon>
        <taxon>fabids</taxon>
        <taxon>Fabales</taxon>
        <taxon>Fabaceae</taxon>
        <taxon>Cercidoideae</taxon>
        <taxon>Cercideae</taxon>
        <taxon>Bauhiniinae</taxon>
        <taxon>Bauhinia</taxon>
    </lineage>
</organism>
<gene>
    <name evidence="1" type="ORF">L6164_033324</name>
</gene>
<accession>A0ACB9KRI9</accession>
<name>A0ACB9KRI9_BAUVA</name>